<dbReference type="AlphaFoldDB" id="A0A9E7KJ66"/>
<accession>A0A9E7KJ66</accession>
<dbReference type="OrthoDB" id="4062651at2759"/>
<dbReference type="Proteomes" id="UP001055439">
    <property type="component" value="Chromosome 7"/>
</dbReference>
<protein>
    <submittedName>
        <fullName evidence="1">Uncharacterized protein</fullName>
    </submittedName>
</protein>
<evidence type="ECO:0000313" key="1">
    <source>
        <dbReference type="EMBL" id="URE20647.1"/>
    </source>
</evidence>
<proteinExistence type="predicted"/>
<sequence>MDHTKGFTGVEEDESGASFSCNADADLPGELASKVVFQASIRKILLRKGELREVFGSTSAGCRFFFLLTHSLLQQHHMLSSDRIEVAVCLGQFGFDIRENLVGIRYMELQCCHLLTCLLEFFMDLISLLGDVDLRNGAV</sequence>
<reference evidence="1" key="1">
    <citation type="submission" date="2022-05" db="EMBL/GenBank/DDBJ databases">
        <title>The Musa troglodytarum L. genome provides insights into the mechanism of non-climacteric behaviour and enrichment of carotenoids.</title>
        <authorList>
            <person name="Wang J."/>
        </authorList>
    </citation>
    <scope>NUCLEOTIDE SEQUENCE</scope>
    <source>
        <tissue evidence="1">Leaf</tissue>
    </source>
</reference>
<name>A0A9E7KJ66_9LILI</name>
<dbReference type="EMBL" id="CP097509">
    <property type="protein sequence ID" value="URE20647.1"/>
    <property type="molecule type" value="Genomic_DNA"/>
</dbReference>
<keyword evidence="2" id="KW-1185">Reference proteome</keyword>
<evidence type="ECO:0000313" key="2">
    <source>
        <dbReference type="Proteomes" id="UP001055439"/>
    </source>
</evidence>
<organism evidence="1 2">
    <name type="scientific">Musa troglodytarum</name>
    <name type="common">fe'i banana</name>
    <dbReference type="NCBI Taxonomy" id="320322"/>
    <lineage>
        <taxon>Eukaryota</taxon>
        <taxon>Viridiplantae</taxon>
        <taxon>Streptophyta</taxon>
        <taxon>Embryophyta</taxon>
        <taxon>Tracheophyta</taxon>
        <taxon>Spermatophyta</taxon>
        <taxon>Magnoliopsida</taxon>
        <taxon>Liliopsida</taxon>
        <taxon>Zingiberales</taxon>
        <taxon>Musaceae</taxon>
        <taxon>Musa</taxon>
    </lineage>
</organism>
<gene>
    <name evidence="1" type="ORF">MUK42_10456</name>
</gene>